<reference evidence="1" key="1">
    <citation type="journal article" date="2023" name="Plant J.">
        <title>Genome sequences and population genomics provide insights into the demographic history, inbreeding, and mutation load of two 'living fossil' tree species of Dipteronia.</title>
        <authorList>
            <person name="Feng Y."/>
            <person name="Comes H.P."/>
            <person name="Chen J."/>
            <person name="Zhu S."/>
            <person name="Lu R."/>
            <person name="Zhang X."/>
            <person name="Li P."/>
            <person name="Qiu J."/>
            <person name="Olsen K.M."/>
            <person name="Qiu Y."/>
        </authorList>
    </citation>
    <scope>NUCLEOTIDE SEQUENCE</scope>
    <source>
        <strain evidence="1">NBL</strain>
    </source>
</reference>
<organism evidence="1 2">
    <name type="scientific">Dipteronia sinensis</name>
    <dbReference type="NCBI Taxonomy" id="43782"/>
    <lineage>
        <taxon>Eukaryota</taxon>
        <taxon>Viridiplantae</taxon>
        <taxon>Streptophyta</taxon>
        <taxon>Embryophyta</taxon>
        <taxon>Tracheophyta</taxon>
        <taxon>Spermatophyta</taxon>
        <taxon>Magnoliopsida</taxon>
        <taxon>eudicotyledons</taxon>
        <taxon>Gunneridae</taxon>
        <taxon>Pentapetalae</taxon>
        <taxon>rosids</taxon>
        <taxon>malvids</taxon>
        <taxon>Sapindales</taxon>
        <taxon>Sapindaceae</taxon>
        <taxon>Hippocastanoideae</taxon>
        <taxon>Acereae</taxon>
        <taxon>Dipteronia</taxon>
    </lineage>
</organism>
<comment type="caution">
    <text evidence="1">The sequence shown here is derived from an EMBL/GenBank/DDBJ whole genome shotgun (WGS) entry which is preliminary data.</text>
</comment>
<protein>
    <submittedName>
        <fullName evidence="1">Uncharacterized protein</fullName>
    </submittedName>
</protein>
<accession>A0AAE0E8P5</accession>
<name>A0AAE0E8P5_9ROSI</name>
<evidence type="ECO:0000313" key="1">
    <source>
        <dbReference type="EMBL" id="KAK3219024.1"/>
    </source>
</evidence>
<sequence>MEMLVPSQNGVLLVTDYTASFTQTSGPVGHEDCIEVFVLYADDDSTSGEE</sequence>
<dbReference type="EMBL" id="JANJYJ010000004">
    <property type="protein sequence ID" value="KAK3219024.1"/>
    <property type="molecule type" value="Genomic_DNA"/>
</dbReference>
<dbReference type="Proteomes" id="UP001281410">
    <property type="component" value="Unassembled WGS sequence"/>
</dbReference>
<dbReference type="AlphaFoldDB" id="A0AAE0E8P5"/>
<gene>
    <name evidence="1" type="ORF">Dsin_012994</name>
</gene>
<evidence type="ECO:0000313" key="2">
    <source>
        <dbReference type="Proteomes" id="UP001281410"/>
    </source>
</evidence>
<keyword evidence="2" id="KW-1185">Reference proteome</keyword>
<proteinExistence type="predicted"/>